<sequence length="339" mass="34248">ITFKVNDGTVESNVATLSLTVNSVNDAPVALADAVTTVEETAVSVTLMATDVEGDTLTYMVVSGPSHGSLRGSGTLLAYVPSANYYGPDSFTFKANDGTQDSTETTVAITVTPVNDAPVALLGSVTTAENTPVTVTLGSLDVDGDTLTYTVVSGPARGTLSGSGAHLTYTPAAGYHGPDFFLFQVGDGTVESTVAAFTLTVTPVNDMPVARALTLSTGHGEPVSVRLEGTDGDGDALSFEVVGAPANGTLSGTAPALVYTPSAGFEGEDSFTYRVSDGQSASEPVTVRVTVAPAPVTQPPVSAPTGGCGGCASTDGGAQLAWAGLLFLLARGSWRGRRV</sequence>
<proteinExistence type="predicted"/>
<feature type="non-terminal residue" evidence="1">
    <location>
        <position position="1"/>
    </location>
</feature>
<dbReference type="GO" id="GO:0005509">
    <property type="term" value="F:calcium ion binding"/>
    <property type="evidence" value="ECO:0007669"/>
    <property type="project" value="InterPro"/>
</dbReference>
<dbReference type="Pfam" id="PF17963">
    <property type="entry name" value="Big_9"/>
    <property type="match status" value="3"/>
</dbReference>
<accession>A0A084ST86</accession>
<dbReference type="PANTHER" id="PTHR45739">
    <property type="entry name" value="MATRIX PROTEIN, PUTATIVE-RELATED"/>
    <property type="match status" value="1"/>
</dbReference>
<dbReference type="AlphaFoldDB" id="A0A084ST86"/>
<dbReference type="Proteomes" id="UP000028547">
    <property type="component" value="Unassembled WGS sequence"/>
</dbReference>
<evidence type="ECO:0008006" key="3">
    <source>
        <dbReference type="Google" id="ProtNLM"/>
    </source>
</evidence>
<dbReference type="EMBL" id="JPMI01000134">
    <property type="protein sequence ID" value="KFA91671.1"/>
    <property type="molecule type" value="Genomic_DNA"/>
</dbReference>
<dbReference type="GO" id="GO:0009653">
    <property type="term" value="P:anatomical structure morphogenesis"/>
    <property type="evidence" value="ECO:0007669"/>
    <property type="project" value="TreeGrafter"/>
</dbReference>
<gene>
    <name evidence="1" type="ORF">Q664_20460</name>
</gene>
<dbReference type="InterPro" id="IPR051561">
    <property type="entry name" value="FRAS1_ECM"/>
</dbReference>
<dbReference type="RefSeq" id="WP_043397817.1">
    <property type="nucleotide sequence ID" value="NZ_JPMI01000134.1"/>
</dbReference>
<dbReference type="GO" id="GO:0016020">
    <property type="term" value="C:membrane"/>
    <property type="evidence" value="ECO:0007669"/>
    <property type="project" value="InterPro"/>
</dbReference>
<dbReference type="Gene3D" id="2.60.40.3440">
    <property type="match status" value="3"/>
</dbReference>
<comment type="caution">
    <text evidence="1">The sequence shown here is derived from an EMBL/GenBank/DDBJ whole genome shotgun (WGS) entry which is preliminary data.</text>
</comment>
<organism evidence="1 2">
    <name type="scientific">Archangium violaceum Cb vi76</name>
    <dbReference type="NCBI Taxonomy" id="1406225"/>
    <lineage>
        <taxon>Bacteria</taxon>
        <taxon>Pseudomonadati</taxon>
        <taxon>Myxococcota</taxon>
        <taxon>Myxococcia</taxon>
        <taxon>Myxococcales</taxon>
        <taxon>Cystobacterineae</taxon>
        <taxon>Archangiaceae</taxon>
        <taxon>Archangium</taxon>
    </lineage>
</organism>
<name>A0A084ST86_9BACT</name>
<dbReference type="SUPFAM" id="SSF49313">
    <property type="entry name" value="Cadherin-like"/>
    <property type="match status" value="1"/>
</dbReference>
<reference evidence="1 2" key="1">
    <citation type="submission" date="2014-07" db="EMBL/GenBank/DDBJ databases">
        <title>Draft Genome Sequence of Gephyronic Acid Producer, Cystobacter violaceus Strain Cb vi76.</title>
        <authorList>
            <person name="Stevens D.C."/>
            <person name="Young J."/>
            <person name="Carmichael R."/>
            <person name="Tan J."/>
            <person name="Taylor R.E."/>
        </authorList>
    </citation>
    <scope>NUCLEOTIDE SEQUENCE [LARGE SCALE GENOMIC DNA]</scope>
    <source>
        <strain evidence="1 2">Cb vi76</strain>
    </source>
</reference>
<dbReference type="PANTHER" id="PTHR45739:SF8">
    <property type="entry name" value="FRAS1-RELATED EXTRACELLULAR MATRIX PROTEIN 1"/>
    <property type="match status" value="1"/>
</dbReference>
<evidence type="ECO:0000313" key="1">
    <source>
        <dbReference type="EMBL" id="KFA91671.1"/>
    </source>
</evidence>
<evidence type="ECO:0000313" key="2">
    <source>
        <dbReference type="Proteomes" id="UP000028547"/>
    </source>
</evidence>
<dbReference type="NCBIfam" id="NF012211">
    <property type="entry name" value="tand_rpt_95"/>
    <property type="match status" value="3"/>
</dbReference>
<dbReference type="InterPro" id="IPR015919">
    <property type="entry name" value="Cadherin-like_sf"/>
</dbReference>
<protein>
    <recommendedName>
        <fullName evidence="3">Tandem-95 repeat protein</fullName>
    </recommendedName>
</protein>